<keyword evidence="12" id="KW-1185">Reference proteome</keyword>
<protein>
    <recommendedName>
        <fullName evidence="3">histidine kinase</fullName>
        <ecNumber evidence="3">2.7.13.3</ecNumber>
    </recommendedName>
</protein>
<reference evidence="11 12" key="1">
    <citation type="submission" date="2023-01" db="EMBL/GenBank/DDBJ databases">
        <title>Novel diversity within Roseofilum (Cyanobacteria; Desertifilaceae) from marine benthic mats with descriptions of four novel species.</title>
        <authorList>
            <person name="Wang Y."/>
            <person name="Berthold D.E."/>
            <person name="Hu J."/>
            <person name="Lefler F.W."/>
            <person name="Laughinghouse H.D. IV."/>
        </authorList>
    </citation>
    <scope>NUCLEOTIDE SEQUENCE [LARGE SCALE GENOMIC DNA]</scope>
    <source>
        <strain evidence="11 12">BLCC-M143</strain>
    </source>
</reference>
<evidence type="ECO:0000256" key="8">
    <source>
        <dbReference type="SAM" id="Phobius"/>
    </source>
</evidence>
<dbReference type="Pfam" id="PF05227">
    <property type="entry name" value="CHASE3"/>
    <property type="match status" value="1"/>
</dbReference>
<dbReference type="EC" id="2.7.13.3" evidence="3"/>
<dbReference type="InterPro" id="IPR036097">
    <property type="entry name" value="HisK_dim/P_sf"/>
</dbReference>
<evidence type="ECO:0000256" key="5">
    <source>
        <dbReference type="ARBA" id="ARBA00022679"/>
    </source>
</evidence>
<dbReference type="PROSITE" id="PS50109">
    <property type="entry name" value="HIS_KIN"/>
    <property type="match status" value="1"/>
</dbReference>
<evidence type="ECO:0000256" key="1">
    <source>
        <dbReference type="ARBA" id="ARBA00000085"/>
    </source>
</evidence>
<dbReference type="InterPro" id="IPR036890">
    <property type="entry name" value="HATPase_C_sf"/>
</dbReference>
<evidence type="ECO:0000256" key="6">
    <source>
        <dbReference type="ARBA" id="ARBA00022777"/>
    </source>
</evidence>
<dbReference type="InterPro" id="IPR005467">
    <property type="entry name" value="His_kinase_dom"/>
</dbReference>
<keyword evidence="8" id="KW-0472">Membrane</keyword>
<dbReference type="Proteomes" id="UP001232992">
    <property type="component" value="Unassembled WGS sequence"/>
</dbReference>
<dbReference type="Pfam" id="PF02518">
    <property type="entry name" value="HATPase_c"/>
    <property type="match status" value="1"/>
</dbReference>
<dbReference type="SUPFAM" id="SSF47384">
    <property type="entry name" value="Homodimeric domain of signal transducing histidine kinase"/>
    <property type="match status" value="1"/>
</dbReference>
<dbReference type="CDD" id="cd19410">
    <property type="entry name" value="HK9-like_sensor"/>
    <property type="match status" value="1"/>
</dbReference>
<dbReference type="PROSITE" id="PS50885">
    <property type="entry name" value="HAMP"/>
    <property type="match status" value="1"/>
</dbReference>
<comment type="catalytic activity">
    <reaction evidence="1">
        <text>ATP + protein L-histidine = ADP + protein N-phospho-L-histidine.</text>
        <dbReference type="EC" id="2.7.13.3"/>
    </reaction>
</comment>
<keyword evidence="4" id="KW-0597">Phosphoprotein</keyword>
<dbReference type="InterPro" id="IPR003661">
    <property type="entry name" value="HisK_dim/P_dom"/>
</dbReference>
<evidence type="ECO:0000256" key="2">
    <source>
        <dbReference type="ARBA" id="ARBA00004370"/>
    </source>
</evidence>
<dbReference type="SMART" id="SM00387">
    <property type="entry name" value="HATPase_c"/>
    <property type="match status" value="1"/>
</dbReference>
<feature type="domain" description="Histidine kinase" evidence="9">
    <location>
        <begin position="278"/>
        <end position="536"/>
    </location>
</feature>
<dbReference type="InterPro" id="IPR007891">
    <property type="entry name" value="CHASE3"/>
</dbReference>
<evidence type="ECO:0000259" key="9">
    <source>
        <dbReference type="PROSITE" id="PS50109"/>
    </source>
</evidence>
<evidence type="ECO:0000313" key="12">
    <source>
        <dbReference type="Proteomes" id="UP001232992"/>
    </source>
</evidence>
<accession>A0ABT7BTM9</accession>
<evidence type="ECO:0000256" key="3">
    <source>
        <dbReference type="ARBA" id="ARBA00012438"/>
    </source>
</evidence>
<dbReference type="InterPro" id="IPR003660">
    <property type="entry name" value="HAMP_dom"/>
</dbReference>
<keyword evidence="5" id="KW-0808">Transferase</keyword>
<dbReference type="PRINTS" id="PR00344">
    <property type="entry name" value="BCTRLSENSOR"/>
</dbReference>
<name>A0ABT7BTM9_9CYAN</name>
<dbReference type="RefSeq" id="WP_283756313.1">
    <property type="nucleotide sequence ID" value="NZ_JAQOSQ010000001.1"/>
</dbReference>
<dbReference type="InterPro" id="IPR004358">
    <property type="entry name" value="Sig_transdc_His_kin-like_C"/>
</dbReference>
<evidence type="ECO:0000259" key="10">
    <source>
        <dbReference type="PROSITE" id="PS50885"/>
    </source>
</evidence>
<dbReference type="PANTHER" id="PTHR43065">
    <property type="entry name" value="SENSOR HISTIDINE KINASE"/>
    <property type="match status" value="1"/>
</dbReference>
<sequence>MTLISAIGLVVFVAGEKQASEDNYWVTHTHEVIATTANFEKQLVDAETGQRGFLLTDSPTYLEPYYTGRRGATEKLNRLKFLTRDNDAQQQRLETIQGLMQQKFAELQETIDLTTSGKKDLALALVKTDEGKQLMDDMRPILYDFTEEELRLLQERQERFKTTTFTAQIWYVSAFIIVIVVLVLGFIGINTKVVIPLTDLAKLALRIGEGEKAEFPKHSEIEEIDRLIRSFEYMAEEIESRSMALVAQQEQLQSRVDRQTLELIQSEKMSSLGQLVAGVAHEINNPVNFIHGNIPPLAENTQNLLDLIQLYQATYPTTSVEIEEKIEDIDLDFLKQDSLKILTSMTVGTKRIRQIVSSLKNFSRLDESEYKEADIHEGLDSTFLLLEHRIKATSERPRIQIEKDYGDLPLVNCFPGQLNQVFMNILANALDALEERDRDRSLEAIDQNPSTIKIQTQRVGSDRVMICIEDNGPGIPETIRQQIFDPFFTTKPIGKGTGLGMSISYKIITEKHDGTFHCQSSAAEGTRFIIDIPFDLKRSSER</sequence>
<gene>
    <name evidence="11" type="ORF">PMH09_00490</name>
</gene>
<keyword evidence="6" id="KW-0418">Kinase</keyword>
<keyword evidence="7" id="KW-0902">Two-component regulatory system</keyword>
<comment type="subcellular location">
    <subcellularLocation>
        <location evidence="2">Membrane</location>
    </subcellularLocation>
</comment>
<comment type="caution">
    <text evidence="11">The sequence shown here is derived from an EMBL/GenBank/DDBJ whole genome shotgun (WGS) entry which is preliminary data.</text>
</comment>
<dbReference type="PANTHER" id="PTHR43065:SF50">
    <property type="entry name" value="HISTIDINE KINASE"/>
    <property type="match status" value="1"/>
</dbReference>
<dbReference type="Gene3D" id="6.10.340.10">
    <property type="match status" value="1"/>
</dbReference>
<dbReference type="InterPro" id="IPR003594">
    <property type="entry name" value="HATPase_dom"/>
</dbReference>
<evidence type="ECO:0000313" key="11">
    <source>
        <dbReference type="EMBL" id="MDJ1181658.1"/>
    </source>
</evidence>
<dbReference type="Gene3D" id="3.30.565.10">
    <property type="entry name" value="Histidine kinase-like ATPase, C-terminal domain"/>
    <property type="match status" value="1"/>
</dbReference>
<keyword evidence="8" id="KW-0812">Transmembrane</keyword>
<evidence type="ECO:0000256" key="4">
    <source>
        <dbReference type="ARBA" id="ARBA00022553"/>
    </source>
</evidence>
<feature type="domain" description="HAMP" evidence="10">
    <location>
        <begin position="191"/>
        <end position="243"/>
    </location>
</feature>
<feature type="transmembrane region" description="Helical" evidence="8">
    <location>
        <begin position="169"/>
        <end position="189"/>
    </location>
</feature>
<evidence type="ECO:0000256" key="7">
    <source>
        <dbReference type="ARBA" id="ARBA00023012"/>
    </source>
</evidence>
<keyword evidence="8" id="KW-1133">Transmembrane helix</keyword>
<dbReference type="Gene3D" id="1.10.287.130">
    <property type="match status" value="1"/>
</dbReference>
<proteinExistence type="predicted"/>
<dbReference type="EMBL" id="JAQOSQ010000001">
    <property type="protein sequence ID" value="MDJ1181658.1"/>
    <property type="molecule type" value="Genomic_DNA"/>
</dbReference>
<dbReference type="CDD" id="cd00082">
    <property type="entry name" value="HisKA"/>
    <property type="match status" value="1"/>
</dbReference>
<organism evidence="11 12">
    <name type="scientific">Roseofilum casamattae BLCC-M143</name>
    <dbReference type="NCBI Taxonomy" id="3022442"/>
    <lineage>
        <taxon>Bacteria</taxon>
        <taxon>Bacillati</taxon>
        <taxon>Cyanobacteriota</taxon>
        <taxon>Cyanophyceae</taxon>
        <taxon>Desertifilales</taxon>
        <taxon>Desertifilaceae</taxon>
        <taxon>Roseofilum</taxon>
        <taxon>Roseofilum casamattae</taxon>
    </lineage>
</organism>
<dbReference type="CDD" id="cd06225">
    <property type="entry name" value="HAMP"/>
    <property type="match status" value="1"/>
</dbReference>
<dbReference type="SUPFAM" id="SSF55874">
    <property type="entry name" value="ATPase domain of HSP90 chaperone/DNA topoisomerase II/histidine kinase"/>
    <property type="match status" value="1"/>
</dbReference>